<comment type="caution">
    <text evidence="4">The sequence shown here is derived from an EMBL/GenBank/DDBJ whole genome shotgun (WGS) entry which is preliminary data.</text>
</comment>
<gene>
    <name evidence="4" type="ORF">FOA19_16310</name>
</gene>
<evidence type="ECO:0000313" key="4">
    <source>
        <dbReference type="EMBL" id="KAA3438777.1"/>
    </source>
</evidence>
<dbReference type="Pfam" id="PF16344">
    <property type="entry name" value="FecR_C"/>
    <property type="match status" value="1"/>
</dbReference>
<keyword evidence="1" id="KW-0812">Transmembrane</keyword>
<keyword evidence="1" id="KW-1133">Transmembrane helix</keyword>
<feature type="domain" description="FecR protein" evidence="2">
    <location>
        <begin position="136"/>
        <end position="232"/>
    </location>
</feature>
<feature type="transmembrane region" description="Helical" evidence="1">
    <location>
        <begin position="105"/>
        <end position="127"/>
    </location>
</feature>
<dbReference type="Proteomes" id="UP000324133">
    <property type="component" value="Unassembled WGS sequence"/>
</dbReference>
<name>A0A5B6TE81_9BACT</name>
<dbReference type="OrthoDB" id="1523489at2"/>
<feature type="domain" description="Protein FecR C-terminal" evidence="3">
    <location>
        <begin position="289"/>
        <end position="356"/>
    </location>
</feature>
<reference evidence="4 5" key="1">
    <citation type="submission" date="2019-07" db="EMBL/GenBank/DDBJ databases">
        <title>Rufibacter sp. nov., isolated from lake sediment.</title>
        <authorList>
            <person name="Qu J.-H."/>
        </authorList>
    </citation>
    <scope>NUCLEOTIDE SEQUENCE [LARGE SCALE GENOMIC DNA]</scope>
    <source>
        <strain evidence="4 5">NBS58-1</strain>
    </source>
</reference>
<keyword evidence="5" id="KW-1185">Reference proteome</keyword>
<evidence type="ECO:0000259" key="2">
    <source>
        <dbReference type="Pfam" id="PF04773"/>
    </source>
</evidence>
<dbReference type="PANTHER" id="PTHR30273">
    <property type="entry name" value="PERIPLASMIC SIGNAL SENSOR AND SIGMA FACTOR ACTIVATOR FECR-RELATED"/>
    <property type="match status" value="1"/>
</dbReference>
<evidence type="ECO:0000256" key="1">
    <source>
        <dbReference type="SAM" id="Phobius"/>
    </source>
</evidence>
<dbReference type="GO" id="GO:0016989">
    <property type="term" value="F:sigma factor antagonist activity"/>
    <property type="evidence" value="ECO:0007669"/>
    <property type="project" value="TreeGrafter"/>
</dbReference>
<protein>
    <submittedName>
        <fullName evidence="4">DUF4974 domain-containing protein</fullName>
    </submittedName>
</protein>
<evidence type="ECO:0000313" key="5">
    <source>
        <dbReference type="Proteomes" id="UP000324133"/>
    </source>
</evidence>
<dbReference type="AlphaFoldDB" id="A0A5B6TE81"/>
<dbReference type="RefSeq" id="WP_149091833.1">
    <property type="nucleotide sequence ID" value="NZ_VKKY01000002.1"/>
</dbReference>
<dbReference type="PANTHER" id="PTHR30273:SF2">
    <property type="entry name" value="PROTEIN FECR"/>
    <property type="match status" value="1"/>
</dbReference>
<dbReference type="Pfam" id="PF04773">
    <property type="entry name" value="FecR"/>
    <property type="match status" value="1"/>
</dbReference>
<keyword evidence="1" id="KW-0472">Membrane</keyword>
<dbReference type="PIRSF" id="PIRSF018266">
    <property type="entry name" value="FecR"/>
    <property type="match status" value="1"/>
</dbReference>
<sequence>MEENYQTLHDFVLDPSFCDWVLGRDGNAAAYWQTYLNAHPDQSKLVGQAKALVLAMGHTTGTQWAPSEKAEVWSQIQSRIQTQPDADLDRTPETIHPLRPAGWRVIYRIAASFAAFVLFSVALYYFLHQTQGETIRYATPYGEVKKVLLPDNSEVTLNGNSSLSYKKPWNLDYPREVTLTGEAFFKVTHQQNDQKFKVKLAENVAIEVIGTEFTATQRPHDTKVVLNEGKVNFSVTDEGFLGYFKETLAKETLSPGELTAYSSETSGKAKLVKRMVQNPEIYSAFQHNKLMFADAPLSEVARVLEDVYGFKVTFTNEALANRRYTGSVPHDKVEVLIITLEKLFNLKISQKGNQLEIS</sequence>
<dbReference type="EMBL" id="VKKY01000002">
    <property type="protein sequence ID" value="KAA3438777.1"/>
    <property type="molecule type" value="Genomic_DNA"/>
</dbReference>
<dbReference type="InterPro" id="IPR012373">
    <property type="entry name" value="Ferrdict_sens_TM"/>
</dbReference>
<accession>A0A5B6TE81</accession>
<dbReference type="Gene3D" id="3.55.50.30">
    <property type="match status" value="1"/>
</dbReference>
<proteinExistence type="predicted"/>
<dbReference type="InterPro" id="IPR032508">
    <property type="entry name" value="FecR_C"/>
</dbReference>
<dbReference type="InterPro" id="IPR006860">
    <property type="entry name" value="FecR"/>
</dbReference>
<dbReference type="Gene3D" id="2.60.120.1440">
    <property type="match status" value="1"/>
</dbReference>
<organism evidence="4 5">
    <name type="scientific">Rufibacter hautae</name>
    <dbReference type="NCBI Taxonomy" id="2595005"/>
    <lineage>
        <taxon>Bacteria</taxon>
        <taxon>Pseudomonadati</taxon>
        <taxon>Bacteroidota</taxon>
        <taxon>Cytophagia</taxon>
        <taxon>Cytophagales</taxon>
        <taxon>Hymenobacteraceae</taxon>
        <taxon>Rufibacter</taxon>
    </lineage>
</organism>
<evidence type="ECO:0000259" key="3">
    <source>
        <dbReference type="Pfam" id="PF16344"/>
    </source>
</evidence>